<organism evidence="1 2">
    <name type="scientific">Chlamydomonas schloesseri</name>
    <dbReference type="NCBI Taxonomy" id="2026947"/>
    <lineage>
        <taxon>Eukaryota</taxon>
        <taxon>Viridiplantae</taxon>
        <taxon>Chlorophyta</taxon>
        <taxon>core chlorophytes</taxon>
        <taxon>Chlorophyceae</taxon>
        <taxon>CS clade</taxon>
        <taxon>Chlamydomonadales</taxon>
        <taxon>Chlamydomonadaceae</taxon>
        <taxon>Chlamydomonas</taxon>
    </lineage>
</organism>
<dbReference type="Proteomes" id="UP000613740">
    <property type="component" value="Unassembled WGS sequence"/>
</dbReference>
<name>A0A835WPH9_9CHLO</name>
<evidence type="ECO:0000313" key="1">
    <source>
        <dbReference type="EMBL" id="KAG2450978.1"/>
    </source>
</evidence>
<gene>
    <name evidence="1" type="ORF">HYH02_004250</name>
</gene>
<reference evidence="1" key="1">
    <citation type="journal article" date="2020" name="bioRxiv">
        <title>Comparative genomics of Chlamydomonas.</title>
        <authorList>
            <person name="Craig R.J."/>
            <person name="Hasan A.R."/>
            <person name="Ness R.W."/>
            <person name="Keightley P.D."/>
        </authorList>
    </citation>
    <scope>NUCLEOTIDE SEQUENCE</scope>
    <source>
        <strain evidence="1">CCAP 11/173</strain>
    </source>
</reference>
<dbReference type="AlphaFoldDB" id="A0A835WPH9"/>
<sequence>MGGGVLFGCSDRDALVRGGFISLQHLQKGGTPTALQQAGLPPFLVGFIDNAREHAKQAAAAAMPQQGSMANHGLSVAARPPARLPPASQSPAALLDTDAGHVRDQGSWWSSWLPAVPLLWSIQPSPPPQAGLEGPQWRAGPVVATAAAVAALDASPNAPAAERAADLLDACSATHTAASASATTPAFRQLTACRRRHVHGRVQGQE</sequence>
<comment type="caution">
    <text evidence="1">The sequence shown here is derived from an EMBL/GenBank/DDBJ whole genome shotgun (WGS) entry which is preliminary data.</text>
</comment>
<evidence type="ECO:0000313" key="2">
    <source>
        <dbReference type="Proteomes" id="UP000613740"/>
    </source>
</evidence>
<accession>A0A835WPH9</accession>
<dbReference type="EMBL" id="JAEHOD010000009">
    <property type="protein sequence ID" value="KAG2450978.1"/>
    <property type="molecule type" value="Genomic_DNA"/>
</dbReference>
<keyword evidence="2" id="KW-1185">Reference proteome</keyword>
<proteinExistence type="predicted"/>
<protein>
    <submittedName>
        <fullName evidence="1">Uncharacterized protein</fullName>
    </submittedName>
</protein>